<evidence type="ECO:0000259" key="1">
    <source>
        <dbReference type="Pfam" id="PF13280"/>
    </source>
</evidence>
<feature type="domain" description="WCX" evidence="2">
    <location>
        <begin position="254"/>
        <end position="333"/>
    </location>
</feature>
<name>A0A3E4R8Z6_BACUN</name>
<feature type="domain" description="WYL" evidence="1">
    <location>
        <begin position="155"/>
        <end position="222"/>
    </location>
</feature>
<evidence type="ECO:0000313" key="4">
    <source>
        <dbReference type="Proteomes" id="UP000260795"/>
    </source>
</evidence>
<comment type="caution">
    <text evidence="3">The sequence shown here is derived from an EMBL/GenBank/DDBJ whole genome shotgun (WGS) entry which is preliminary data.</text>
</comment>
<gene>
    <name evidence="3" type="ORF">DXC80_03725</name>
</gene>
<dbReference type="InterPro" id="IPR051534">
    <property type="entry name" value="CBASS_pafABC_assoc_protein"/>
</dbReference>
<organism evidence="3 4">
    <name type="scientific">Bacteroides uniformis</name>
    <dbReference type="NCBI Taxonomy" id="820"/>
    <lineage>
        <taxon>Bacteria</taxon>
        <taxon>Pseudomonadati</taxon>
        <taxon>Bacteroidota</taxon>
        <taxon>Bacteroidia</taxon>
        <taxon>Bacteroidales</taxon>
        <taxon>Bacteroidaceae</taxon>
        <taxon>Bacteroides</taxon>
    </lineage>
</organism>
<dbReference type="EMBL" id="QSRK01000004">
    <property type="protein sequence ID" value="RGL16289.1"/>
    <property type="molecule type" value="Genomic_DNA"/>
</dbReference>
<dbReference type="AlphaFoldDB" id="A0A3E4R8Z6"/>
<dbReference type="RefSeq" id="WP_117680684.1">
    <property type="nucleotide sequence ID" value="NZ_QSRK01000004.1"/>
</dbReference>
<dbReference type="PANTHER" id="PTHR34580">
    <property type="match status" value="1"/>
</dbReference>
<dbReference type="PANTHER" id="PTHR34580:SF9">
    <property type="entry name" value="SLL5097 PROTEIN"/>
    <property type="match status" value="1"/>
</dbReference>
<protein>
    <submittedName>
        <fullName evidence="3">WYL domain-containing protein</fullName>
    </submittedName>
</protein>
<dbReference type="Proteomes" id="UP000260795">
    <property type="component" value="Unassembled WGS sequence"/>
</dbReference>
<dbReference type="Pfam" id="PF25583">
    <property type="entry name" value="WCX"/>
    <property type="match status" value="1"/>
</dbReference>
<evidence type="ECO:0000313" key="3">
    <source>
        <dbReference type="EMBL" id="RGL16289.1"/>
    </source>
</evidence>
<reference evidence="3 4" key="1">
    <citation type="submission" date="2018-08" db="EMBL/GenBank/DDBJ databases">
        <title>A genome reference for cultivated species of the human gut microbiota.</title>
        <authorList>
            <person name="Zou Y."/>
            <person name="Xue W."/>
            <person name="Luo G."/>
        </authorList>
    </citation>
    <scope>NUCLEOTIDE SEQUENCE [LARGE SCALE GENOMIC DNA]</scope>
    <source>
        <strain evidence="3 4">TF08-13</strain>
    </source>
</reference>
<evidence type="ECO:0000259" key="2">
    <source>
        <dbReference type="Pfam" id="PF25583"/>
    </source>
</evidence>
<dbReference type="PROSITE" id="PS52050">
    <property type="entry name" value="WYL"/>
    <property type="match status" value="1"/>
</dbReference>
<proteinExistence type="predicted"/>
<sequence length="350" mass="41206">MPANKNALIRYKTIDNCLRNKYRRWTLEDLVDACSDALYELEGISKGVSLRTVQGDIQMMRSDKLGYDAPIEVYEHKYYRYAEPDFSITDMPLSQNDYEVMQEAVEMLRQLQDFDQFSEMSDVVSRLQDKLSVTKNHRKPIIHFDSVPDLKGLKLLNPLYNYISHKQTLRIMYQSFSARQPHEFILCPYLLKEFRNRWFLFGSKQDNLLLYNLALDRIVSIEPVDIPFRENPDFDSEHFFDDVIGVSKNIKHTPRRIKFWANREQSQYIKTKPLHPSQKLLSKNAEDGSCIFQIEVVINFEMYSVFMSYGPGIKVIYPRQAVCYMKDKLREAANLYDIYIGEAKEDDSTT</sequence>
<dbReference type="InterPro" id="IPR057727">
    <property type="entry name" value="WCX_dom"/>
</dbReference>
<dbReference type="Pfam" id="PF13280">
    <property type="entry name" value="WYL"/>
    <property type="match status" value="1"/>
</dbReference>
<accession>A0A3E4R8Z6</accession>
<dbReference type="InterPro" id="IPR026881">
    <property type="entry name" value="WYL_dom"/>
</dbReference>